<protein>
    <submittedName>
        <fullName evidence="1">Uncharacterized protein</fullName>
    </submittedName>
</protein>
<accession>A0ABR1W8J9</accession>
<reference evidence="1 2" key="1">
    <citation type="submission" date="2023-01" db="EMBL/GenBank/DDBJ databases">
        <title>Analysis of 21 Apiospora genomes using comparative genomics revels a genus with tremendous synthesis potential of carbohydrate active enzymes and secondary metabolites.</title>
        <authorList>
            <person name="Sorensen T."/>
        </authorList>
    </citation>
    <scope>NUCLEOTIDE SEQUENCE [LARGE SCALE GENOMIC DNA]</scope>
    <source>
        <strain evidence="1 2">CBS 135458</strain>
    </source>
</reference>
<comment type="caution">
    <text evidence="1">The sequence shown here is derived from an EMBL/GenBank/DDBJ whole genome shotgun (WGS) entry which is preliminary data.</text>
</comment>
<evidence type="ECO:0000313" key="1">
    <source>
        <dbReference type="EMBL" id="KAK8078861.1"/>
    </source>
</evidence>
<dbReference type="RefSeq" id="XP_066719932.1">
    <property type="nucleotide sequence ID" value="XM_066854077.1"/>
</dbReference>
<organism evidence="1 2">
    <name type="scientific">Apiospora phragmitis</name>
    <dbReference type="NCBI Taxonomy" id="2905665"/>
    <lineage>
        <taxon>Eukaryota</taxon>
        <taxon>Fungi</taxon>
        <taxon>Dikarya</taxon>
        <taxon>Ascomycota</taxon>
        <taxon>Pezizomycotina</taxon>
        <taxon>Sordariomycetes</taxon>
        <taxon>Xylariomycetidae</taxon>
        <taxon>Amphisphaeriales</taxon>
        <taxon>Apiosporaceae</taxon>
        <taxon>Apiospora</taxon>
    </lineage>
</organism>
<dbReference type="Proteomes" id="UP001480595">
    <property type="component" value="Unassembled WGS sequence"/>
</dbReference>
<sequence>MVLDIFEDGEQVCSWSAKCLTVSTPGCLQVQAQGSFDCKGGGKIAAWTNGLSAVRYDSPKYGGLSYNLYLGQDGGTQYSPCPVTLRLWALCADSDWSASEGLCSSSSAMFNAPPRRRQLDGTVA</sequence>
<keyword evidence="2" id="KW-1185">Reference proteome</keyword>
<dbReference type="GeneID" id="92087140"/>
<proteinExistence type="predicted"/>
<dbReference type="EMBL" id="JAQQWL010000003">
    <property type="protein sequence ID" value="KAK8078861.1"/>
    <property type="molecule type" value="Genomic_DNA"/>
</dbReference>
<name>A0ABR1W8J9_9PEZI</name>
<evidence type="ECO:0000313" key="2">
    <source>
        <dbReference type="Proteomes" id="UP001480595"/>
    </source>
</evidence>
<gene>
    <name evidence="1" type="ORF">PG994_002668</name>
</gene>